<keyword evidence="9" id="KW-1185">Reference proteome</keyword>
<keyword evidence="3" id="KW-0472">Membrane</keyword>
<keyword evidence="4" id="KW-0564">Palmitate</keyword>
<dbReference type="EMBL" id="CP001826">
    <property type="protein sequence ID" value="ACZ42955.1"/>
    <property type="molecule type" value="Genomic_DNA"/>
</dbReference>
<dbReference type="KEGG" id="ttr:Tter_2051"/>
<feature type="compositionally biased region" description="Low complexity" evidence="6">
    <location>
        <begin position="30"/>
        <end position="80"/>
    </location>
</feature>
<evidence type="ECO:0000256" key="3">
    <source>
        <dbReference type="ARBA" id="ARBA00023136"/>
    </source>
</evidence>
<dbReference type="STRING" id="525904.Tter_2051"/>
<proteinExistence type="predicted"/>
<feature type="chain" id="PRO_5003021647" evidence="7">
    <location>
        <begin position="30"/>
        <end position="536"/>
    </location>
</feature>
<dbReference type="InterPro" id="IPR050490">
    <property type="entry name" value="Bact_solute-bd_prot1"/>
</dbReference>
<evidence type="ECO:0000256" key="5">
    <source>
        <dbReference type="ARBA" id="ARBA00023288"/>
    </source>
</evidence>
<evidence type="ECO:0000256" key="1">
    <source>
        <dbReference type="ARBA" id="ARBA00022475"/>
    </source>
</evidence>
<sequence length="536" mass="58862">MNSIPGRLKSYLLPVLILALLLGACGGQAGQTPTVGQTTSPSPSPSVASPSPSAAPSASPSASPTPAQAGQSPQPTQGAASDQWWRSAAEKAACVGQTIRGVTESTPPSKYAADVLAKQFEQATGIKVELETTSWDQMYDKAIKDMEAKTGIYDFVYTEQDIVYGYMARNFLVDLTKMMEENPDLKAPTFDLNKFTSFINYFKDPKTGHLYGVPMESFIKTYVYRKDLFEDPEIRAAFKKQYGHDLAPAKNFEEYRQIAEFFTKWGKDHNMQLWGTTVQAASGHPASFYELVETIFPSWGIYNWGINTKTYKATVEHGGQMNSAKAKQALKFWLDMLKYAPPESTNSTWDEVAATFAAGRAAQGWIYGENVAWIATDPSRSKVVGKVGVALPPTAPGVMQDAKSGKGYIGYYDGGAFAIPYSSKKQKCALLWLEYIGQPSVQPEWAAKTARITLTETFDDPLVKEVDQKTGGYFTLMRKYGDLFAGAPPFPFHAQVREVVAPFIYKAISGQMSPDQALDEAAKAAEEEMQRLGYGK</sequence>
<evidence type="ECO:0000313" key="8">
    <source>
        <dbReference type="EMBL" id="ACZ42955.1"/>
    </source>
</evidence>
<dbReference type="AlphaFoldDB" id="D1CGT4"/>
<evidence type="ECO:0000256" key="2">
    <source>
        <dbReference type="ARBA" id="ARBA00022729"/>
    </source>
</evidence>
<keyword evidence="5" id="KW-0449">Lipoprotein</keyword>
<dbReference type="OrthoDB" id="9770625at2"/>
<feature type="signal peptide" evidence="7">
    <location>
        <begin position="1"/>
        <end position="29"/>
    </location>
</feature>
<dbReference type="PANTHER" id="PTHR43649:SF33">
    <property type="entry name" value="POLYGALACTURONAN_RHAMNOGALACTURONAN-BINDING PROTEIN YTCQ"/>
    <property type="match status" value="1"/>
</dbReference>
<dbReference type="SUPFAM" id="SSF53850">
    <property type="entry name" value="Periplasmic binding protein-like II"/>
    <property type="match status" value="1"/>
</dbReference>
<dbReference type="PANTHER" id="PTHR43649">
    <property type="entry name" value="ARABINOSE-BINDING PROTEIN-RELATED"/>
    <property type="match status" value="1"/>
</dbReference>
<gene>
    <name evidence="8" type="ordered locus">Tter_2051</name>
</gene>
<dbReference type="InterPro" id="IPR006059">
    <property type="entry name" value="SBP"/>
</dbReference>
<organism evidence="8 9">
    <name type="scientific">Thermobaculum terrenum (strain ATCC BAA-798 / CCMEE 7001 / YNP1)</name>
    <dbReference type="NCBI Taxonomy" id="525904"/>
    <lineage>
        <taxon>Bacteria</taxon>
        <taxon>Bacillati</taxon>
        <taxon>Chloroflexota</taxon>
        <taxon>Chloroflexia</taxon>
        <taxon>Candidatus Thermobaculales</taxon>
        <taxon>Candidatus Thermobaculaceae</taxon>
        <taxon>Thermobaculum</taxon>
    </lineage>
</organism>
<dbReference type="Pfam" id="PF01547">
    <property type="entry name" value="SBP_bac_1"/>
    <property type="match status" value="1"/>
</dbReference>
<dbReference type="PROSITE" id="PS51257">
    <property type="entry name" value="PROKAR_LIPOPROTEIN"/>
    <property type="match status" value="1"/>
</dbReference>
<reference evidence="9" key="1">
    <citation type="journal article" date="2010" name="Stand. Genomic Sci.">
        <title>Complete genome sequence of 'Thermobaculum terrenum' type strain (YNP1).</title>
        <authorList>
            <person name="Kiss H."/>
            <person name="Cleland D."/>
            <person name="Lapidus A."/>
            <person name="Lucas S."/>
            <person name="Glavina Del Rio T."/>
            <person name="Nolan M."/>
            <person name="Tice H."/>
            <person name="Han C."/>
            <person name="Goodwin L."/>
            <person name="Pitluck S."/>
            <person name="Liolios K."/>
            <person name="Ivanova N."/>
            <person name="Mavromatis K."/>
            <person name="Ovchinnikova G."/>
            <person name="Pati A."/>
            <person name="Chen A."/>
            <person name="Palaniappan K."/>
            <person name="Land M."/>
            <person name="Hauser L."/>
            <person name="Chang Y."/>
            <person name="Jeffries C."/>
            <person name="Lu M."/>
            <person name="Brettin T."/>
            <person name="Detter J."/>
            <person name="Goker M."/>
            <person name="Tindall B."/>
            <person name="Beck B."/>
            <person name="McDermott T."/>
            <person name="Woyke T."/>
            <person name="Bristow J."/>
            <person name="Eisen J."/>
            <person name="Markowitz V."/>
            <person name="Hugenholtz P."/>
            <person name="Kyrpides N."/>
            <person name="Klenk H."/>
            <person name="Cheng J."/>
        </authorList>
    </citation>
    <scope>NUCLEOTIDE SEQUENCE [LARGE SCALE GENOMIC DNA]</scope>
    <source>
        <strain evidence="9">ATCC BAA-798 / YNP1</strain>
    </source>
</reference>
<evidence type="ECO:0000313" key="9">
    <source>
        <dbReference type="Proteomes" id="UP000000323"/>
    </source>
</evidence>
<dbReference type="Proteomes" id="UP000000323">
    <property type="component" value="Chromosome 2"/>
</dbReference>
<dbReference type="HOGENOM" id="CLU_031285_9_3_0"/>
<evidence type="ECO:0000256" key="4">
    <source>
        <dbReference type="ARBA" id="ARBA00023139"/>
    </source>
</evidence>
<protein>
    <submittedName>
        <fullName evidence="8">Extracellular solute-binding protein family 1</fullName>
    </submittedName>
</protein>
<dbReference type="Gene3D" id="3.40.190.10">
    <property type="entry name" value="Periplasmic binding protein-like II"/>
    <property type="match status" value="2"/>
</dbReference>
<name>D1CGT4_THET1</name>
<dbReference type="eggNOG" id="COG1653">
    <property type="taxonomic scope" value="Bacteria"/>
</dbReference>
<accession>D1CGT4</accession>
<keyword evidence="1" id="KW-1003">Cell membrane</keyword>
<feature type="region of interest" description="Disordered" evidence="6">
    <location>
        <begin position="30"/>
        <end position="83"/>
    </location>
</feature>
<evidence type="ECO:0000256" key="6">
    <source>
        <dbReference type="SAM" id="MobiDB-lite"/>
    </source>
</evidence>
<dbReference type="RefSeq" id="WP_012875986.1">
    <property type="nucleotide sequence ID" value="NC_013526.1"/>
</dbReference>
<evidence type="ECO:0000256" key="7">
    <source>
        <dbReference type="SAM" id="SignalP"/>
    </source>
</evidence>
<keyword evidence="2 7" id="KW-0732">Signal</keyword>